<keyword evidence="2" id="KW-1185">Reference proteome</keyword>
<evidence type="ECO:0000313" key="1">
    <source>
        <dbReference type="EMBL" id="VDP71101.1"/>
    </source>
</evidence>
<organism evidence="1 2">
    <name type="scientific">Schistosoma mattheei</name>
    <dbReference type="NCBI Taxonomy" id="31246"/>
    <lineage>
        <taxon>Eukaryota</taxon>
        <taxon>Metazoa</taxon>
        <taxon>Spiralia</taxon>
        <taxon>Lophotrochozoa</taxon>
        <taxon>Platyhelminthes</taxon>
        <taxon>Trematoda</taxon>
        <taxon>Digenea</taxon>
        <taxon>Strigeidida</taxon>
        <taxon>Schistosomatoidea</taxon>
        <taxon>Schistosomatidae</taxon>
        <taxon>Schistosoma</taxon>
    </lineage>
</organism>
<reference evidence="1 2" key="1">
    <citation type="submission" date="2018-11" db="EMBL/GenBank/DDBJ databases">
        <authorList>
            <consortium name="Pathogen Informatics"/>
        </authorList>
    </citation>
    <scope>NUCLEOTIDE SEQUENCE [LARGE SCALE GENOMIC DNA]</scope>
    <source>
        <strain>Denwood</strain>
        <strain evidence="2">Zambia</strain>
    </source>
</reference>
<accession>A0A183PPS2</accession>
<sequence length="56" mass="6140">MEEMLDLIEFVEAIGIPGYPFSDAPEVEDELGTKPYKGCGCWKCIFGLGTEPINGE</sequence>
<protein>
    <submittedName>
        <fullName evidence="1">Uncharacterized protein</fullName>
    </submittedName>
</protein>
<proteinExistence type="predicted"/>
<gene>
    <name evidence="1" type="ORF">SMTD_LOCUS16358</name>
</gene>
<dbReference type="Proteomes" id="UP000269396">
    <property type="component" value="Unassembled WGS sequence"/>
</dbReference>
<evidence type="ECO:0000313" key="2">
    <source>
        <dbReference type="Proteomes" id="UP000269396"/>
    </source>
</evidence>
<dbReference type="EMBL" id="UZAL01037078">
    <property type="protein sequence ID" value="VDP71101.1"/>
    <property type="molecule type" value="Genomic_DNA"/>
</dbReference>
<dbReference type="AlphaFoldDB" id="A0A183PPS2"/>
<name>A0A183PPS2_9TREM</name>